<accession>F5RN29</accession>
<dbReference type="AlphaFoldDB" id="F5RN29"/>
<dbReference type="SUPFAM" id="SSF52980">
    <property type="entry name" value="Restriction endonuclease-like"/>
    <property type="match status" value="1"/>
</dbReference>
<evidence type="ECO:0000259" key="1">
    <source>
        <dbReference type="Pfam" id="PF04480"/>
    </source>
</evidence>
<dbReference type="STRING" id="888060.HMPREF9081_1665"/>
<dbReference type="HOGENOM" id="CLU_1297950_0_0_9"/>
<protein>
    <recommendedName>
        <fullName evidence="1">DUF559 domain-containing protein</fullName>
    </recommendedName>
</protein>
<dbReference type="Proteomes" id="UP000004067">
    <property type="component" value="Unassembled WGS sequence"/>
</dbReference>
<dbReference type="InterPro" id="IPR011335">
    <property type="entry name" value="Restrct_endonuc-II-like"/>
</dbReference>
<dbReference type="Gene3D" id="3.40.960.10">
    <property type="entry name" value="VSR Endonuclease"/>
    <property type="match status" value="1"/>
</dbReference>
<dbReference type="eggNOG" id="COG2852">
    <property type="taxonomic scope" value="Bacteria"/>
</dbReference>
<name>F5RN29_9FIRM</name>
<dbReference type="RefSeq" id="WP_006306653.1">
    <property type="nucleotide sequence ID" value="NZ_GL892076.1"/>
</dbReference>
<dbReference type="EMBL" id="AFHQ01000037">
    <property type="protein sequence ID" value="EGK59352.1"/>
    <property type="molecule type" value="Genomic_DNA"/>
</dbReference>
<evidence type="ECO:0000313" key="2">
    <source>
        <dbReference type="EMBL" id="EGK59352.1"/>
    </source>
</evidence>
<reference evidence="2 3" key="1">
    <citation type="submission" date="2011-04" db="EMBL/GenBank/DDBJ databases">
        <authorList>
            <person name="Muzny D."/>
            <person name="Qin X."/>
            <person name="Deng J."/>
            <person name="Jiang H."/>
            <person name="Liu Y."/>
            <person name="Qu J."/>
            <person name="Song X.-Z."/>
            <person name="Zhang L."/>
            <person name="Thornton R."/>
            <person name="Coyle M."/>
            <person name="Francisco L."/>
            <person name="Jackson L."/>
            <person name="Javaid M."/>
            <person name="Korchina V."/>
            <person name="Kovar C."/>
            <person name="Mata R."/>
            <person name="Mathew T."/>
            <person name="Ngo R."/>
            <person name="Nguyen L."/>
            <person name="Nguyen N."/>
            <person name="Okwuonu G."/>
            <person name="Ongeri F."/>
            <person name="Pham C."/>
            <person name="Simmons D."/>
            <person name="Wilczek-Boney K."/>
            <person name="Hale W."/>
            <person name="Jakkamsetti A."/>
            <person name="Pham P."/>
            <person name="Ruth R."/>
            <person name="San Lucas F."/>
            <person name="Warren J."/>
            <person name="Zhang J."/>
            <person name="Zhao Z."/>
            <person name="Zhou C."/>
            <person name="Zhu D."/>
            <person name="Lee S."/>
            <person name="Bess C."/>
            <person name="Blankenburg K."/>
            <person name="Forbes L."/>
            <person name="Fu Q."/>
            <person name="Gubbala S."/>
            <person name="Hirani K."/>
            <person name="Jayaseelan J.C."/>
            <person name="Lara F."/>
            <person name="Munidasa M."/>
            <person name="Palculict T."/>
            <person name="Patil S."/>
            <person name="Pu L.-L."/>
            <person name="Saada N."/>
            <person name="Tang L."/>
            <person name="Weissenberger G."/>
            <person name="Zhu Y."/>
            <person name="Hemphill L."/>
            <person name="Shang Y."/>
            <person name="Youmans B."/>
            <person name="Ayvaz T."/>
            <person name="Ross M."/>
            <person name="Santibanez J."/>
            <person name="Aqrawi P."/>
            <person name="Gross S."/>
            <person name="Joshi V."/>
            <person name="Fowler G."/>
            <person name="Nazareth L."/>
            <person name="Reid J."/>
            <person name="Worley K."/>
            <person name="Petrosino J."/>
            <person name="Highlander S."/>
            <person name="Gibbs R."/>
        </authorList>
    </citation>
    <scope>NUCLEOTIDE SEQUENCE [LARGE SCALE GENOMIC DNA]</scope>
    <source>
        <strain evidence="2 3">DSM 2778</strain>
    </source>
</reference>
<comment type="caution">
    <text evidence="2">The sequence shown here is derived from an EMBL/GenBank/DDBJ whole genome shotgun (WGS) entry which is preliminary data.</text>
</comment>
<gene>
    <name evidence="2" type="ORF">HMPREF9081_1665</name>
</gene>
<dbReference type="Pfam" id="PF04480">
    <property type="entry name" value="DUF559"/>
    <property type="match status" value="1"/>
</dbReference>
<organism evidence="2 3">
    <name type="scientific">Centipeda periodontii DSM 2778</name>
    <dbReference type="NCBI Taxonomy" id="888060"/>
    <lineage>
        <taxon>Bacteria</taxon>
        <taxon>Bacillati</taxon>
        <taxon>Bacillota</taxon>
        <taxon>Negativicutes</taxon>
        <taxon>Selenomonadales</taxon>
        <taxon>Selenomonadaceae</taxon>
        <taxon>Centipeda</taxon>
    </lineage>
</organism>
<dbReference type="InterPro" id="IPR007569">
    <property type="entry name" value="DUF559"/>
</dbReference>
<evidence type="ECO:0000313" key="3">
    <source>
        <dbReference type="Proteomes" id="UP000004067"/>
    </source>
</evidence>
<sequence>MSYQEALEDNISIGKDKYGFEVYYPECHICGAPVTTWTYKKGMKITCPKCRSFFSAVRKAGNNFLATEKKGRKLEEAIKRISKVAPIEKYQRAYDVIKRNIDRPGWFQSTEEIMTALELVRKGLKIRHQVKIFNYSIDFVIPEYKVALEIDGRPFHGKDHADKQRKRDEVIIWKLGEDWEIIHIDTDNINANVTKLVPAIKAVLKSRKKTSL</sequence>
<feature type="domain" description="DUF559" evidence="1">
    <location>
        <begin position="122"/>
        <end position="204"/>
    </location>
</feature>
<proteinExistence type="predicted"/>
<dbReference type="OrthoDB" id="9798754at2"/>
<keyword evidence="3" id="KW-1185">Reference proteome</keyword>